<keyword evidence="11" id="KW-0133">Cell shape</keyword>
<evidence type="ECO:0000256" key="6">
    <source>
        <dbReference type="ARBA" id="ARBA00022679"/>
    </source>
</evidence>
<gene>
    <name evidence="19" type="ORF">MNBD_NITROSPIRAE01-1275</name>
</gene>
<dbReference type="GO" id="GO:0019134">
    <property type="term" value="F:glucosamine-1-phosphate N-acetyltransferase activity"/>
    <property type="evidence" value="ECO:0007669"/>
    <property type="project" value="UniProtKB-EC"/>
</dbReference>
<dbReference type="GO" id="GO:0005737">
    <property type="term" value="C:cytoplasm"/>
    <property type="evidence" value="ECO:0007669"/>
    <property type="project" value="UniProtKB-SubCell"/>
</dbReference>
<dbReference type="InterPro" id="IPR038009">
    <property type="entry name" value="GlmU_C_LbH"/>
</dbReference>
<dbReference type="NCBIfam" id="NF010934">
    <property type="entry name" value="PRK14354.1"/>
    <property type="match status" value="1"/>
</dbReference>
<dbReference type="AlphaFoldDB" id="A0A3B1D2H3"/>
<comment type="cofactor">
    <cofactor evidence="1">
        <name>Mg(2+)</name>
        <dbReference type="ChEBI" id="CHEBI:18420"/>
    </cofactor>
</comment>
<dbReference type="InterPro" id="IPR011004">
    <property type="entry name" value="Trimer_LpxA-like_sf"/>
</dbReference>
<dbReference type="GO" id="GO:0000287">
    <property type="term" value="F:magnesium ion binding"/>
    <property type="evidence" value="ECO:0007669"/>
    <property type="project" value="InterPro"/>
</dbReference>
<dbReference type="PANTHER" id="PTHR43584">
    <property type="entry name" value="NUCLEOTIDYL TRANSFERASE"/>
    <property type="match status" value="1"/>
</dbReference>
<comment type="catalytic activity">
    <reaction evidence="17">
        <text>N-acetyl-alpha-D-glucosamine 1-phosphate + UTP + H(+) = UDP-N-acetyl-alpha-D-glucosamine + diphosphate</text>
        <dbReference type="Rhea" id="RHEA:13509"/>
        <dbReference type="ChEBI" id="CHEBI:15378"/>
        <dbReference type="ChEBI" id="CHEBI:33019"/>
        <dbReference type="ChEBI" id="CHEBI:46398"/>
        <dbReference type="ChEBI" id="CHEBI:57705"/>
        <dbReference type="ChEBI" id="CHEBI:57776"/>
        <dbReference type="EC" id="2.7.7.23"/>
    </reaction>
</comment>
<evidence type="ECO:0000256" key="3">
    <source>
        <dbReference type="ARBA" id="ARBA00007707"/>
    </source>
</evidence>
<keyword evidence="7 19" id="KW-0548">Nucleotidyltransferase</keyword>
<evidence type="ECO:0000256" key="4">
    <source>
        <dbReference type="ARBA" id="ARBA00007947"/>
    </source>
</evidence>
<dbReference type="GO" id="GO:0000902">
    <property type="term" value="P:cell morphogenesis"/>
    <property type="evidence" value="ECO:0007669"/>
    <property type="project" value="InterPro"/>
</dbReference>
<dbReference type="InterPro" id="IPR001451">
    <property type="entry name" value="Hexapep"/>
</dbReference>
<comment type="catalytic activity">
    <reaction evidence="16">
        <text>alpha-D-glucosamine 1-phosphate + acetyl-CoA = N-acetyl-alpha-D-glucosamine 1-phosphate + CoA + H(+)</text>
        <dbReference type="Rhea" id="RHEA:13725"/>
        <dbReference type="ChEBI" id="CHEBI:15378"/>
        <dbReference type="ChEBI" id="CHEBI:57287"/>
        <dbReference type="ChEBI" id="CHEBI:57288"/>
        <dbReference type="ChEBI" id="CHEBI:57776"/>
        <dbReference type="ChEBI" id="CHEBI:58516"/>
        <dbReference type="EC" id="2.3.1.157"/>
    </reaction>
</comment>
<evidence type="ECO:0000256" key="9">
    <source>
        <dbReference type="ARBA" id="ARBA00022737"/>
    </source>
</evidence>
<evidence type="ECO:0000256" key="5">
    <source>
        <dbReference type="ARBA" id="ARBA00022490"/>
    </source>
</evidence>
<evidence type="ECO:0000259" key="18">
    <source>
        <dbReference type="Pfam" id="PF12804"/>
    </source>
</evidence>
<comment type="similarity">
    <text evidence="3">In the C-terminal section; belongs to the transferase hexapeptide repeat family.</text>
</comment>
<evidence type="ECO:0000256" key="8">
    <source>
        <dbReference type="ARBA" id="ARBA00022723"/>
    </source>
</evidence>
<dbReference type="CDD" id="cd03353">
    <property type="entry name" value="LbH_GlmU_C"/>
    <property type="match status" value="1"/>
</dbReference>
<evidence type="ECO:0000256" key="2">
    <source>
        <dbReference type="ARBA" id="ARBA00004496"/>
    </source>
</evidence>
<dbReference type="CDD" id="cd02540">
    <property type="entry name" value="GT2_GlmU_N_bac"/>
    <property type="match status" value="1"/>
</dbReference>
<reference evidence="19" key="1">
    <citation type="submission" date="2018-06" db="EMBL/GenBank/DDBJ databases">
        <authorList>
            <person name="Zhirakovskaya E."/>
        </authorList>
    </citation>
    <scope>NUCLEOTIDE SEQUENCE</scope>
</reference>
<dbReference type="SUPFAM" id="SSF53448">
    <property type="entry name" value="Nucleotide-diphospho-sugar transferases"/>
    <property type="match status" value="1"/>
</dbReference>
<dbReference type="PROSITE" id="PS00101">
    <property type="entry name" value="HEXAPEP_TRANSFERASES"/>
    <property type="match status" value="1"/>
</dbReference>
<evidence type="ECO:0000256" key="1">
    <source>
        <dbReference type="ARBA" id="ARBA00001946"/>
    </source>
</evidence>
<dbReference type="Gene3D" id="3.90.550.10">
    <property type="entry name" value="Spore Coat Polysaccharide Biosynthesis Protein SpsA, Chain A"/>
    <property type="match status" value="1"/>
</dbReference>
<dbReference type="GO" id="GO:0071555">
    <property type="term" value="P:cell wall organization"/>
    <property type="evidence" value="ECO:0007669"/>
    <property type="project" value="UniProtKB-KW"/>
</dbReference>
<keyword evidence="14 19" id="KW-0012">Acyltransferase</keyword>
<dbReference type="InterPro" id="IPR050065">
    <property type="entry name" value="GlmU-like"/>
</dbReference>
<keyword evidence="13" id="KW-0511">Multifunctional enzyme</keyword>
<dbReference type="GO" id="GO:0009252">
    <property type="term" value="P:peptidoglycan biosynthetic process"/>
    <property type="evidence" value="ECO:0007669"/>
    <property type="project" value="UniProtKB-KW"/>
</dbReference>
<proteinExistence type="inferred from homology"/>
<keyword evidence="9" id="KW-0677">Repeat</keyword>
<dbReference type="InterPro" id="IPR018357">
    <property type="entry name" value="Hexapep_transf_CS"/>
</dbReference>
<keyword evidence="5" id="KW-0963">Cytoplasm</keyword>
<dbReference type="Pfam" id="PF12804">
    <property type="entry name" value="NTP_transf_3"/>
    <property type="match status" value="1"/>
</dbReference>
<dbReference type="Gene3D" id="2.160.10.10">
    <property type="entry name" value="Hexapeptide repeat proteins"/>
    <property type="match status" value="1"/>
</dbReference>
<evidence type="ECO:0000256" key="16">
    <source>
        <dbReference type="ARBA" id="ARBA00048247"/>
    </source>
</evidence>
<feature type="domain" description="MobA-like NTP transferase" evidence="18">
    <location>
        <begin position="6"/>
        <end position="127"/>
    </location>
</feature>
<protein>
    <submittedName>
        <fullName evidence="19">N-acetylglucosamine-1-phosphate uridyltransferase / Glucosamine-1-phosphate N-acetyltransferase</fullName>
        <ecNumber evidence="19">2.3.1.157</ecNumber>
        <ecNumber evidence="19">2.7.7.23</ecNumber>
    </submittedName>
</protein>
<evidence type="ECO:0000256" key="12">
    <source>
        <dbReference type="ARBA" id="ARBA00022984"/>
    </source>
</evidence>
<dbReference type="Pfam" id="PF14602">
    <property type="entry name" value="Hexapep_2"/>
    <property type="match status" value="1"/>
</dbReference>
<dbReference type="EMBL" id="UOGF01000048">
    <property type="protein sequence ID" value="VAX29190.1"/>
    <property type="molecule type" value="Genomic_DNA"/>
</dbReference>
<dbReference type="EC" id="2.3.1.157" evidence="19"/>
<keyword evidence="15" id="KW-0961">Cell wall biogenesis/degradation</keyword>
<keyword evidence="8" id="KW-0479">Metal-binding</keyword>
<accession>A0A3B1D2H3</accession>
<dbReference type="PANTHER" id="PTHR43584:SF3">
    <property type="entry name" value="BIFUNCTIONAL PROTEIN GLMU"/>
    <property type="match status" value="1"/>
</dbReference>
<dbReference type="NCBIfam" id="TIGR01173">
    <property type="entry name" value="glmU"/>
    <property type="match status" value="1"/>
</dbReference>
<dbReference type="SUPFAM" id="SSF51161">
    <property type="entry name" value="Trimeric LpxA-like enzymes"/>
    <property type="match status" value="1"/>
</dbReference>
<sequence>MSVCAAIILAAGKGTRMKSRLAKVLHPLAGRSMLGHVMTLVKSLAFEKAFVVVGHQAETVSKLVSEAGLSPLLQDPPRGTGDAVLQAKEALKDFSGPVLILNGDTPLLRKETIEQFLADYEEAEAAVGLLTVFLENPKGYGRVLRRKNGGIDRIVEEKDATAEQRTVKEVNTGVYLCDADFLFRALAQVQPNNKQGEYYLTDVIGIAVSEGLPLMGCEADPKEVIGVNSRADLAAVSAVLSQRINKQWMAEGVSFIDPARVQIDATVKIGADTVLYPGVCLQGETEIGEGVTIYASRVLDSKIGDDVMIKDHCVLEKAVVESQAVIGPFSHLRPDAVIRKKAKVGNFVEVKKTVLGEGSKASHLSYLGDATIGAGVNIGAGTITCNYDGKNKLQTIIEDDVFIGSDTQLVAPVSVGKGALIAAGTTITKDVPADALAVSRTKQSNIAGWAKKKRAKDS</sequence>
<name>A0A3B1D2H3_9ZZZZ</name>
<evidence type="ECO:0000256" key="13">
    <source>
        <dbReference type="ARBA" id="ARBA00023268"/>
    </source>
</evidence>
<dbReference type="GO" id="GO:0008360">
    <property type="term" value="P:regulation of cell shape"/>
    <property type="evidence" value="ECO:0007669"/>
    <property type="project" value="UniProtKB-KW"/>
</dbReference>
<evidence type="ECO:0000256" key="7">
    <source>
        <dbReference type="ARBA" id="ARBA00022695"/>
    </source>
</evidence>
<dbReference type="InterPro" id="IPR025877">
    <property type="entry name" value="MobA-like_NTP_Trfase"/>
</dbReference>
<keyword evidence="6 19" id="KW-0808">Transferase</keyword>
<evidence type="ECO:0000256" key="14">
    <source>
        <dbReference type="ARBA" id="ARBA00023315"/>
    </source>
</evidence>
<dbReference type="GO" id="GO:0003977">
    <property type="term" value="F:UDP-N-acetylglucosamine diphosphorylase activity"/>
    <property type="evidence" value="ECO:0007669"/>
    <property type="project" value="UniProtKB-EC"/>
</dbReference>
<evidence type="ECO:0000256" key="10">
    <source>
        <dbReference type="ARBA" id="ARBA00022842"/>
    </source>
</evidence>
<evidence type="ECO:0000256" key="11">
    <source>
        <dbReference type="ARBA" id="ARBA00022960"/>
    </source>
</evidence>
<evidence type="ECO:0000256" key="17">
    <source>
        <dbReference type="ARBA" id="ARBA00048493"/>
    </source>
</evidence>
<comment type="similarity">
    <text evidence="4">In the N-terminal section; belongs to the N-acetylglucosamine-1-phosphate uridyltransferase family.</text>
</comment>
<evidence type="ECO:0000313" key="19">
    <source>
        <dbReference type="EMBL" id="VAX29190.1"/>
    </source>
</evidence>
<evidence type="ECO:0000256" key="15">
    <source>
        <dbReference type="ARBA" id="ARBA00023316"/>
    </source>
</evidence>
<organism evidence="19">
    <name type="scientific">hydrothermal vent metagenome</name>
    <dbReference type="NCBI Taxonomy" id="652676"/>
    <lineage>
        <taxon>unclassified sequences</taxon>
        <taxon>metagenomes</taxon>
        <taxon>ecological metagenomes</taxon>
    </lineage>
</organism>
<dbReference type="EC" id="2.7.7.23" evidence="19"/>
<keyword evidence="10" id="KW-0460">Magnesium</keyword>
<comment type="subcellular location">
    <subcellularLocation>
        <location evidence="2">Cytoplasm</location>
    </subcellularLocation>
</comment>
<dbReference type="HAMAP" id="MF_01631">
    <property type="entry name" value="GlmU"/>
    <property type="match status" value="1"/>
</dbReference>
<keyword evidence="12" id="KW-0573">Peptidoglycan synthesis</keyword>
<dbReference type="GO" id="GO:0006048">
    <property type="term" value="P:UDP-N-acetylglucosamine biosynthetic process"/>
    <property type="evidence" value="ECO:0007669"/>
    <property type="project" value="InterPro"/>
</dbReference>
<dbReference type="InterPro" id="IPR029044">
    <property type="entry name" value="Nucleotide-diphossugar_trans"/>
</dbReference>
<dbReference type="InterPro" id="IPR005882">
    <property type="entry name" value="Bifunctional_GlmU"/>
</dbReference>